<reference evidence="2" key="1">
    <citation type="submission" date="2016-10" db="EMBL/GenBank/DDBJ databases">
        <authorList>
            <person name="Varghese N."/>
            <person name="Submissions S."/>
        </authorList>
    </citation>
    <scope>NUCLEOTIDE SEQUENCE [LARGE SCALE GENOMIC DNA]</scope>
    <source>
        <strain evidence="2">CGMCC 1.10971</strain>
    </source>
</reference>
<evidence type="ECO:0000313" key="2">
    <source>
        <dbReference type="Proteomes" id="UP000198623"/>
    </source>
</evidence>
<dbReference type="InterPro" id="IPR044855">
    <property type="entry name" value="CoA-Trfase_III_dom3_sf"/>
</dbReference>
<dbReference type="AlphaFoldDB" id="A0A1I2R2C9"/>
<gene>
    <name evidence="1" type="ORF">SAMN05216175_105160</name>
</gene>
<dbReference type="Gene3D" id="3.30.1540.10">
    <property type="entry name" value="formyl-coa transferase, domain 3"/>
    <property type="match status" value="1"/>
</dbReference>
<keyword evidence="1" id="KW-0808">Transferase</keyword>
<dbReference type="InterPro" id="IPR003673">
    <property type="entry name" value="CoA-Trfase_fam_III"/>
</dbReference>
<name>A0A1I2R2C9_9GAMM</name>
<dbReference type="STRING" id="1045558.SAMN05216175_105160"/>
<evidence type="ECO:0000313" key="1">
    <source>
        <dbReference type="EMBL" id="SFG31996.1"/>
    </source>
</evidence>
<proteinExistence type="predicted"/>
<organism evidence="1 2">
    <name type="scientific">Neptunomonas qingdaonensis</name>
    <dbReference type="NCBI Taxonomy" id="1045558"/>
    <lineage>
        <taxon>Bacteria</taxon>
        <taxon>Pseudomonadati</taxon>
        <taxon>Pseudomonadota</taxon>
        <taxon>Gammaproteobacteria</taxon>
        <taxon>Oceanospirillales</taxon>
        <taxon>Oceanospirillaceae</taxon>
        <taxon>Neptunomonas</taxon>
    </lineage>
</organism>
<dbReference type="GO" id="GO:0016740">
    <property type="term" value="F:transferase activity"/>
    <property type="evidence" value="ECO:0007669"/>
    <property type="project" value="UniProtKB-KW"/>
</dbReference>
<protein>
    <submittedName>
        <fullName evidence="1">Crotonobetainyl-CoA:carnitine CoA-transferase CaiB</fullName>
    </submittedName>
</protein>
<dbReference type="OrthoDB" id="9058532at2"/>
<dbReference type="Gene3D" id="3.40.50.10540">
    <property type="entry name" value="Crotonobetainyl-coa:carnitine coa-transferase, domain 1"/>
    <property type="match status" value="1"/>
</dbReference>
<accession>A0A1I2R2C9</accession>
<dbReference type="PANTHER" id="PTHR48228">
    <property type="entry name" value="SUCCINYL-COA--D-CITRAMALATE COA-TRANSFERASE"/>
    <property type="match status" value="1"/>
</dbReference>
<dbReference type="Proteomes" id="UP000198623">
    <property type="component" value="Unassembled WGS sequence"/>
</dbReference>
<keyword evidence="2" id="KW-1185">Reference proteome</keyword>
<dbReference type="InterPro" id="IPR023606">
    <property type="entry name" value="CoA-Trfase_III_dom_1_sf"/>
</dbReference>
<dbReference type="PANTHER" id="PTHR48228:SF5">
    <property type="entry name" value="ALPHA-METHYLACYL-COA RACEMASE"/>
    <property type="match status" value="1"/>
</dbReference>
<sequence length="381" mass="41160">MKPLAGLKILDFSTLLPGPYATMLLSDMGADVLRVESPSRPDLVREMTPQMGGQSAAFEYLNRGKRSLAINLKKSESVEIIQSLLAEYDIVVEQFRPGVMARLGLGYDQLVKINPKLIYCSITGYGQTGPYRDRAGHDINYLALSGISASSGRTDAGPLLAGVQIADVAAGSQPAVIAILAAVIQRSTAGTGQHIDIAMSDQCLALQPLLMPGVMNGETTIHAQSHFLNGAGIYDYYVTSDKRYMAVGSLEPQFRRQLLEVLGHPEWMDEADDRLKHCLADIFIQQDQAFWSDRFATIDACVEPVLAMDEALLHPHNVARQVVTENPSGTKQIKPTPYLEGMNSASVSAAPVCGQDNQGVLQALGLTPEQITTLADSGLFT</sequence>
<dbReference type="InterPro" id="IPR050509">
    <property type="entry name" value="CoA-transferase_III"/>
</dbReference>
<dbReference type="EMBL" id="FOOU01000005">
    <property type="protein sequence ID" value="SFG31996.1"/>
    <property type="molecule type" value="Genomic_DNA"/>
</dbReference>
<dbReference type="Pfam" id="PF02515">
    <property type="entry name" value="CoA_transf_3"/>
    <property type="match status" value="1"/>
</dbReference>
<dbReference type="SUPFAM" id="SSF89796">
    <property type="entry name" value="CoA-transferase family III (CaiB/BaiF)"/>
    <property type="match status" value="1"/>
</dbReference>